<reference evidence="1 2" key="1">
    <citation type="submission" date="2018-05" db="EMBL/GenBank/DDBJ databases">
        <title>Genomic Encyclopedia of Type Strains, Phase IV (KMG-IV): sequencing the most valuable type-strain genomes for metagenomic binning, comparative biology and taxonomic classification.</title>
        <authorList>
            <person name="Goeker M."/>
        </authorList>
    </citation>
    <scope>NUCLEOTIDE SEQUENCE [LARGE SCALE GENOMIC DNA]</scope>
    <source>
        <strain evidence="1 2">DSM 44704</strain>
    </source>
</reference>
<dbReference type="Proteomes" id="UP000247569">
    <property type="component" value="Unassembled WGS sequence"/>
</dbReference>
<sequence>MRDSQAGAEPQVVSMRLAQLAFADEVLRAAARPERIAAVVARILGDRLDIGPVPLGPGGVLTARAVGTPEHIRIEPSDTDCREVGVVVPISLRLDVSLGAVSARFIAGVRVRTRITLVPDQPCALLFLQDEVRRSDVVARVHGENVLGKLAERAGGIDAIVVDHVVDYANSLFTSPELAELRRIDVADLIDRAWNAGLILGPDERAVPA</sequence>
<keyword evidence="2" id="KW-1185">Reference proteome</keyword>
<evidence type="ECO:0000313" key="1">
    <source>
        <dbReference type="EMBL" id="PXX61660.1"/>
    </source>
</evidence>
<dbReference type="AlphaFoldDB" id="A0A318JWK3"/>
<accession>A0A318JWK3</accession>
<gene>
    <name evidence="1" type="ORF">DFR70_108218</name>
</gene>
<comment type="caution">
    <text evidence="1">The sequence shown here is derived from an EMBL/GenBank/DDBJ whole genome shotgun (WGS) entry which is preliminary data.</text>
</comment>
<name>A0A318JWK3_9NOCA</name>
<dbReference type="EMBL" id="QJKF01000008">
    <property type="protein sequence ID" value="PXX61660.1"/>
    <property type="molecule type" value="Genomic_DNA"/>
</dbReference>
<protein>
    <submittedName>
        <fullName evidence="1">Uncharacterized protein</fullName>
    </submittedName>
</protein>
<organism evidence="1 2">
    <name type="scientific">Nocardia tenerifensis</name>
    <dbReference type="NCBI Taxonomy" id="228006"/>
    <lineage>
        <taxon>Bacteria</taxon>
        <taxon>Bacillati</taxon>
        <taxon>Actinomycetota</taxon>
        <taxon>Actinomycetes</taxon>
        <taxon>Mycobacteriales</taxon>
        <taxon>Nocardiaceae</taxon>
        <taxon>Nocardia</taxon>
    </lineage>
</organism>
<proteinExistence type="predicted"/>
<evidence type="ECO:0000313" key="2">
    <source>
        <dbReference type="Proteomes" id="UP000247569"/>
    </source>
</evidence>